<dbReference type="Pfam" id="PF03018">
    <property type="entry name" value="Dirigent"/>
    <property type="match status" value="1"/>
</dbReference>
<evidence type="ECO:0000256" key="2">
    <source>
        <dbReference type="ARBA" id="ARBA00011738"/>
    </source>
</evidence>
<evidence type="ECO:0000256" key="1">
    <source>
        <dbReference type="ARBA" id="ARBA00010746"/>
    </source>
</evidence>
<name>A0ABP0Y6X3_9ROSI</name>
<keyword evidence="6" id="KW-1185">Reference proteome</keyword>
<feature type="chain" id="PRO_5044968267" description="Dirigent protein" evidence="4">
    <location>
        <begin position="29"/>
        <end position="182"/>
    </location>
</feature>
<comment type="subcellular location">
    <subcellularLocation>
        <location evidence="4">Secreted</location>
        <location evidence="4">Extracellular space</location>
        <location evidence="4">Apoplast</location>
    </subcellularLocation>
</comment>
<organism evidence="5 6">
    <name type="scientific">Citrullus colocynthis</name>
    <name type="common">colocynth</name>
    <dbReference type="NCBI Taxonomy" id="252529"/>
    <lineage>
        <taxon>Eukaryota</taxon>
        <taxon>Viridiplantae</taxon>
        <taxon>Streptophyta</taxon>
        <taxon>Embryophyta</taxon>
        <taxon>Tracheophyta</taxon>
        <taxon>Spermatophyta</taxon>
        <taxon>Magnoliopsida</taxon>
        <taxon>eudicotyledons</taxon>
        <taxon>Gunneridae</taxon>
        <taxon>Pentapetalae</taxon>
        <taxon>rosids</taxon>
        <taxon>fabids</taxon>
        <taxon>Cucurbitales</taxon>
        <taxon>Cucurbitaceae</taxon>
        <taxon>Benincaseae</taxon>
        <taxon>Citrullus</taxon>
    </lineage>
</organism>
<gene>
    <name evidence="5" type="ORF">CITCOLO1_LOCUS8067</name>
</gene>
<dbReference type="Gene3D" id="2.40.480.10">
    <property type="entry name" value="Allene oxide cyclase-like"/>
    <property type="match status" value="1"/>
</dbReference>
<reference evidence="5 6" key="1">
    <citation type="submission" date="2024-03" db="EMBL/GenBank/DDBJ databases">
        <authorList>
            <person name="Gkanogiannis A."/>
            <person name="Becerra Lopez-Lavalle L."/>
        </authorList>
    </citation>
    <scope>NUCLEOTIDE SEQUENCE [LARGE SCALE GENOMIC DNA]</scope>
</reference>
<evidence type="ECO:0000256" key="4">
    <source>
        <dbReference type="RuleBase" id="RU363099"/>
    </source>
</evidence>
<comment type="function">
    <text evidence="4">Dirigent proteins impart stereoselectivity on the phenoxy radical-coupling reaction, yielding optically active lignans from two molecules of coniferyl alcohol in the biosynthesis of lignans, flavonolignans, and alkaloids and thus plays a central role in plant secondary metabolism.</text>
</comment>
<dbReference type="InterPro" id="IPR004265">
    <property type="entry name" value="Dirigent"/>
</dbReference>
<dbReference type="Proteomes" id="UP001642487">
    <property type="component" value="Chromosome 2"/>
</dbReference>
<evidence type="ECO:0000256" key="3">
    <source>
        <dbReference type="ARBA" id="ARBA00022525"/>
    </source>
</evidence>
<protein>
    <recommendedName>
        <fullName evidence="4">Dirigent protein</fullName>
    </recommendedName>
</protein>
<keyword evidence="3 4" id="KW-0964">Secreted</keyword>
<comment type="similarity">
    <text evidence="1 4">Belongs to the plant dirigent protein family.</text>
</comment>
<comment type="subunit">
    <text evidence="2 4">Homodimer.</text>
</comment>
<feature type="signal peptide" evidence="4">
    <location>
        <begin position="1"/>
        <end position="28"/>
    </location>
</feature>
<keyword evidence="4" id="KW-0052">Apoplast</keyword>
<proteinExistence type="inferred from homology"/>
<dbReference type="PANTHER" id="PTHR21495">
    <property type="entry name" value="NUCLEOPORIN-RELATED"/>
    <property type="match status" value="1"/>
</dbReference>
<dbReference type="EMBL" id="OZ021736">
    <property type="protein sequence ID" value="CAK9316215.1"/>
    <property type="molecule type" value="Genomic_DNA"/>
</dbReference>
<evidence type="ECO:0000313" key="6">
    <source>
        <dbReference type="Proteomes" id="UP001642487"/>
    </source>
</evidence>
<accession>A0ABP0Y6X3</accession>
<sequence>MAKNHIPSILILCLAASISMTLLLCVEAKRTKFTIYFQDYAIGPNTTFFPIAGLPGSKLNFTDFGTCFVTDDAITAIPNEGAPVMGRAQGIYVVTGMDGKNLLVILSLVFTSGTYNGSSIEIQGTSKQFDLTRELPVIAGTGKFRLARGYINSDNFFFDPERGYSVIQVNFGFYGIIWPLVH</sequence>
<evidence type="ECO:0000313" key="5">
    <source>
        <dbReference type="EMBL" id="CAK9316215.1"/>
    </source>
</evidence>
<dbReference type="InterPro" id="IPR044859">
    <property type="entry name" value="Allene_oxi_cyc_Dirigent"/>
</dbReference>
<keyword evidence="4" id="KW-0732">Signal</keyword>